<keyword evidence="7" id="KW-0805">Transcription regulation</keyword>
<evidence type="ECO:0000256" key="2">
    <source>
        <dbReference type="ARBA" id="ARBA00022491"/>
    </source>
</evidence>
<keyword evidence="10" id="KW-0234">DNA repair</keyword>
<evidence type="ECO:0000259" key="13">
    <source>
        <dbReference type="Pfam" id="PF01726"/>
    </source>
</evidence>
<dbReference type="InterPro" id="IPR006197">
    <property type="entry name" value="Peptidase_S24_LexA"/>
</dbReference>
<gene>
    <name evidence="14" type="ORF">MNBD_PLANCTO03-2227</name>
</gene>
<feature type="domain" description="Peptidase S24/S26A/S26B/S26C" evidence="12">
    <location>
        <begin position="82"/>
        <end position="197"/>
    </location>
</feature>
<dbReference type="GO" id="GO:0006281">
    <property type="term" value="P:DNA repair"/>
    <property type="evidence" value="ECO:0007669"/>
    <property type="project" value="UniProtKB-KW"/>
</dbReference>
<organism evidence="14">
    <name type="scientific">hydrothermal vent metagenome</name>
    <dbReference type="NCBI Taxonomy" id="652676"/>
    <lineage>
        <taxon>unclassified sequences</taxon>
        <taxon>metagenomes</taxon>
        <taxon>ecological metagenomes</taxon>
    </lineage>
</organism>
<keyword evidence="14" id="KW-0645">Protease</keyword>
<dbReference type="HAMAP" id="MF_00015">
    <property type="entry name" value="LexA"/>
    <property type="match status" value="1"/>
</dbReference>
<dbReference type="AlphaFoldDB" id="A0A3B1DQF7"/>
<dbReference type="PRINTS" id="PR00726">
    <property type="entry name" value="LEXASERPTASE"/>
</dbReference>
<evidence type="ECO:0000259" key="12">
    <source>
        <dbReference type="Pfam" id="PF00717"/>
    </source>
</evidence>
<dbReference type="Gene3D" id="2.10.109.10">
    <property type="entry name" value="Umud Fragment, subunit A"/>
    <property type="match status" value="1"/>
</dbReference>
<dbReference type="NCBIfam" id="TIGR00498">
    <property type="entry name" value="lexA"/>
    <property type="match status" value="1"/>
</dbReference>
<comment type="similarity">
    <text evidence="1">Belongs to the peptidase S24 family.</text>
</comment>
<dbReference type="Pfam" id="PF01726">
    <property type="entry name" value="LexA_DNA_bind"/>
    <property type="match status" value="1"/>
</dbReference>
<dbReference type="EMBL" id="UOGK01000491">
    <property type="protein sequence ID" value="VAX41101.1"/>
    <property type="molecule type" value="Genomic_DNA"/>
</dbReference>
<dbReference type="Gene3D" id="1.10.10.10">
    <property type="entry name" value="Winged helix-like DNA-binding domain superfamily/Winged helix DNA-binding domain"/>
    <property type="match status" value="1"/>
</dbReference>
<dbReference type="InterPro" id="IPR036390">
    <property type="entry name" value="WH_DNA-bd_sf"/>
</dbReference>
<protein>
    <submittedName>
        <fullName evidence="14">SOS-response repressor and protease LexA</fullName>
        <ecNumber evidence="14">3.4.21.88</ecNumber>
    </submittedName>
</protein>
<dbReference type="InterPro" id="IPR015927">
    <property type="entry name" value="Peptidase_S24_S26A/B/C"/>
</dbReference>
<dbReference type="InterPro" id="IPR036388">
    <property type="entry name" value="WH-like_DNA-bd_sf"/>
</dbReference>
<dbReference type="InterPro" id="IPR036286">
    <property type="entry name" value="LexA/Signal_pep-like_sf"/>
</dbReference>
<name>A0A3B1DQF7_9ZZZZ</name>
<evidence type="ECO:0000256" key="7">
    <source>
        <dbReference type="ARBA" id="ARBA00023015"/>
    </source>
</evidence>
<reference evidence="14" key="1">
    <citation type="submission" date="2018-06" db="EMBL/GenBank/DDBJ databases">
        <authorList>
            <person name="Zhirakovskaya E."/>
        </authorList>
    </citation>
    <scope>NUCLEOTIDE SEQUENCE</scope>
</reference>
<dbReference type="Pfam" id="PF00717">
    <property type="entry name" value="Peptidase_S24"/>
    <property type="match status" value="1"/>
</dbReference>
<sequence length="204" mass="22616">MNLTPKQLRILQLIRDWRVRRGYSPTMQELADEIGVSKVTVFEHVEALIKKGALTRDANKARSLSIAEGVAVPDESRPLRFPLVGKIAAGYPIEKVAGQDEIDLEELLGPTKGHNEGAFALQVDGDSMKDEGILDGDMILVERTQVANNGDRVVALLPDGTTTLKTFFKEADHIRLQPANPDFEPIRVKYCQVQGIVKGVVRRY</sequence>
<evidence type="ECO:0000313" key="14">
    <source>
        <dbReference type="EMBL" id="VAX41101.1"/>
    </source>
</evidence>
<dbReference type="InterPro" id="IPR039418">
    <property type="entry name" value="LexA-like"/>
</dbReference>
<keyword evidence="11" id="KW-0742">SOS response</keyword>
<evidence type="ECO:0000256" key="10">
    <source>
        <dbReference type="ARBA" id="ARBA00023204"/>
    </source>
</evidence>
<feature type="domain" description="LexA repressor DNA-binding" evidence="13">
    <location>
        <begin position="2"/>
        <end position="62"/>
    </location>
</feature>
<keyword evidence="8" id="KW-0238">DNA-binding</keyword>
<keyword evidence="5 14" id="KW-0378">Hydrolase</keyword>
<dbReference type="GO" id="GO:0006260">
    <property type="term" value="P:DNA replication"/>
    <property type="evidence" value="ECO:0007669"/>
    <property type="project" value="UniProtKB-KW"/>
</dbReference>
<dbReference type="GO" id="GO:0003677">
    <property type="term" value="F:DNA binding"/>
    <property type="evidence" value="ECO:0007669"/>
    <property type="project" value="UniProtKB-KW"/>
</dbReference>
<keyword evidence="6" id="KW-0068">Autocatalytic cleavage</keyword>
<dbReference type="InterPro" id="IPR050077">
    <property type="entry name" value="LexA_repressor"/>
</dbReference>
<dbReference type="SUPFAM" id="SSF51306">
    <property type="entry name" value="LexA/Signal peptidase"/>
    <property type="match status" value="1"/>
</dbReference>
<dbReference type="SUPFAM" id="SSF46785">
    <property type="entry name" value="Winged helix' DNA-binding domain"/>
    <property type="match status" value="1"/>
</dbReference>
<dbReference type="EC" id="3.4.21.88" evidence="14"/>
<evidence type="ECO:0000256" key="8">
    <source>
        <dbReference type="ARBA" id="ARBA00023125"/>
    </source>
</evidence>
<dbReference type="CDD" id="cd06529">
    <property type="entry name" value="S24_LexA-like"/>
    <property type="match status" value="1"/>
</dbReference>
<proteinExistence type="inferred from homology"/>
<keyword evidence="3" id="KW-0235">DNA replication</keyword>
<keyword evidence="2" id="KW-0678">Repressor</keyword>
<evidence type="ECO:0000256" key="3">
    <source>
        <dbReference type="ARBA" id="ARBA00022705"/>
    </source>
</evidence>
<keyword evidence="9" id="KW-0804">Transcription</keyword>
<evidence type="ECO:0000256" key="9">
    <source>
        <dbReference type="ARBA" id="ARBA00023163"/>
    </source>
</evidence>
<keyword evidence="4" id="KW-0227">DNA damage</keyword>
<dbReference type="GO" id="GO:0006508">
    <property type="term" value="P:proteolysis"/>
    <property type="evidence" value="ECO:0007669"/>
    <property type="project" value="UniProtKB-KW"/>
</dbReference>
<evidence type="ECO:0000256" key="11">
    <source>
        <dbReference type="ARBA" id="ARBA00023236"/>
    </source>
</evidence>
<evidence type="ECO:0000256" key="6">
    <source>
        <dbReference type="ARBA" id="ARBA00022813"/>
    </source>
</evidence>
<accession>A0A3B1DQF7</accession>
<evidence type="ECO:0000256" key="1">
    <source>
        <dbReference type="ARBA" id="ARBA00007484"/>
    </source>
</evidence>
<evidence type="ECO:0000256" key="4">
    <source>
        <dbReference type="ARBA" id="ARBA00022763"/>
    </source>
</evidence>
<dbReference type="GO" id="GO:0009432">
    <property type="term" value="P:SOS response"/>
    <property type="evidence" value="ECO:0007669"/>
    <property type="project" value="UniProtKB-KW"/>
</dbReference>
<dbReference type="PANTHER" id="PTHR33516:SF2">
    <property type="entry name" value="LEXA REPRESSOR-RELATED"/>
    <property type="match status" value="1"/>
</dbReference>
<dbReference type="InterPro" id="IPR006200">
    <property type="entry name" value="LexA"/>
</dbReference>
<dbReference type="PANTHER" id="PTHR33516">
    <property type="entry name" value="LEXA REPRESSOR"/>
    <property type="match status" value="1"/>
</dbReference>
<evidence type="ECO:0000256" key="5">
    <source>
        <dbReference type="ARBA" id="ARBA00022801"/>
    </source>
</evidence>
<dbReference type="GO" id="GO:0045892">
    <property type="term" value="P:negative regulation of DNA-templated transcription"/>
    <property type="evidence" value="ECO:0007669"/>
    <property type="project" value="InterPro"/>
</dbReference>
<dbReference type="InterPro" id="IPR006199">
    <property type="entry name" value="LexA_DNA-bd_dom"/>
</dbReference>
<dbReference type="GO" id="GO:0004252">
    <property type="term" value="F:serine-type endopeptidase activity"/>
    <property type="evidence" value="ECO:0007669"/>
    <property type="project" value="UniProtKB-EC"/>
</dbReference>